<accession>A0A2S7X6R6</accession>
<feature type="chain" id="PRO_5015653437" evidence="2">
    <location>
        <begin position="19"/>
        <end position="182"/>
    </location>
</feature>
<reference evidence="6" key="3">
    <citation type="journal article" date="2019" name="Int. J. Syst. Evol. Microbiol.">
        <title>The Global Catalogue of Microorganisms (GCM) 10K type strain sequencing project: providing services to taxonomists for standard genome sequencing and annotation.</title>
        <authorList>
            <consortium name="The Broad Institute Genomics Platform"/>
            <consortium name="The Broad Institute Genome Sequencing Center for Infectious Disease"/>
            <person name="Wu L."/>
            <person name="Ma J."/>
        </authorList>
    </citation>
    <scope>NUCLEOTIDE SEQUENCE [LARGE SCALE GENOMIC DNA]</scope>
    <source>
        <strain evidence="6">NBRC 105001</strain>
    </source>
</reference>
<evidence type="ECO:0000313" key="6">
    <source>
        <dbReference type="Proteomes" id="UP001156660"/>
    </source>
</evidence>
<dbReference type="AlphaFoldDB" id="A0A2S7X6R6"/>
<feature type="signal peptide" evidence="2">
    <location>
        <begin position="1"/>
        <end position="18"/>
    </location>
</feature>
<dbReference type="Proteomes" id="UP000239273">
    <property type="component" value="Unassembled WGS sequence"/>
</dbReference>
<comment type="caution">
    <text evidence="4">The sequence shown here is derived from an EMBL/GenBank/DDBJ whole genome shotgun (WGS) entry which is preliminary data.</text>
</comment>
<dbReference type="OrthoDB" id="5917215at2"/>
<feature type="coiled-coil region" evidence="1">
    <location>
        <begin position="121"/>
        <end position="155"/>
    </location>
</feature>
<reference evidence="3" key="1">
    <citation type="journal article" date="2014" name="Int. J. Syst. Evol. Microbiol.">
        <title>Complete genome of a new Firmicutes species belonging to the dominant human colonic microbiota ('Ruminococcus bicirculans') reveals two chromosomes and a selective capacity to utilize plant glucans.</title>
        <authorList>
            <consortium name="NISC Comparative Sequencing Program"/>
            <person name="Wegmann U."/>
            <person name="Louis P."/>
            <person name="Goesmann A."/>
            <person name="Henrissat B."/>
            <person name="Duncan S.H."/>
            <person name="Flint H.J."/>
        </authorList>
    </citation>
    <scope>NUCLEOTIDE SEQUENCE</scope>
    <source>
        <strain evidence="3">NBRC 105001</strain>
    </source>
</reference>
<keyword evidence="2" id="KW-0732">Signal</keyword>
<dbReference type="EMBL" id="BSOU01000002">
    <property type="protein sequence ID" value="GLR74057.1"/>
    <property type="molecule type" value="Genomic_DNA"/>
</dbReference>
<name>A0A2S7X6R6_9GAMM</name>
<evidence type="ECO:0000313" key="4">
    <source>
        <dbReference type="EMBL" id="PQJ86825.1"/>
    </source>
</evidence>
<protein>
    <submittedName>
        <fullName evidence="3">DNA repair ATPase</fullName>
    </submittedName>
</protein>
<dbReference type="EMBL" id="MSCP01000002">
    <property type="protein sequence ID" value="PQJ86825.1"/>
    <property type="molecule type" value="Genomic_DNA"/>
</dbReference>
<dbReference type="InterPro" id="IPR021242">
    <property type="entry name" value="DUF2799"/>
</dbReference>
<evidence type="ECO:0000256" key="2">
    <source>
        <dbReference type="SAM" id="SignalP"/>
    </source>
</evidence>
<dbReference type="PROSITE" id="PS51257">
    <property type="entry name" value="PROKAR_LIPOPROTEIN"/>
    <property type="match status" value="1"/>
</dbReference>
<evidence type="ECO:0000313" key="5">
    <source>
        <dbReference type="Proteomes" id="UP000239273"/>
    </source>
</evidence>
<evidence type="ECO:0000313" key="3">
    <source>
        <dbReference type="EMBL" id="GLR74057.1"/>
    </source>
</evidence>
<reference evidence="4 5" key="2">
    <citation type="submission" date="2016-12" db="EMBL/GenBank/DDBJ databases">
        <title>Diversity of luminous bacteria.</title>
        <authorList>
            <person name="Yoshizawa S."/>
            <person name="Kogure K."/>
        </authorList>
    </citation>
    <scope>NUCLEOTIDE SEQUENCE [LARGE SCALE GENOMIC DNA]</scope>
    <source>
        <strain evidence="4 5">NBRC 105001</strain>
    </source>
</reference>
<gene>
    <name evidence="4" type="ORF">BTO23_11865</name>
    <name evidence="3" type="ORF">GCM10007855_09310</name>
</gene>
<reference evidence="3" key="4">
    <citation type="submission" date="2023-01" db="EMBL/GenBank/DDBJ databases">
        <title>Draft genome sequence of Aliivibrio sifiae strain NBRC 105001.</title>
        <authorList>
            <person name="Sun Q."/>
            <person name="Mori K."/>
        </authorList>
    </citation>
    <scope>NUCLEOTIDE SEQUENCE</scope>
    <source>
        <strain evidence="3">NBRC 105001</strain>
    </source>
</reference>
<dbReference type="Proteomes" id="UP001156660">
    <property type="component" value="Unassembled WGS sequence"/>
</dbReference>
<keyword evidence="6" id="KW-1185">Reference proteome</keyword>
<organism evidence="4 5">
    <name type="scientific">Aliivibrio sifiae</name>
    <dbReference type="NCBI Taxonomy" id="566293"/>
    <lineage>
        <taxon>Bacteria</taxon>
        <taxon>Pseudomonadati</taxon>
        <taxon>Pseudomonadota</taxon>
        <taxon>Gammaproteobacteria</taxon>
        <taxon>Vibrionales</taxon>
        <taxon>Vibrionaceae</taxon>
        <taxon>Aliivibrio</taxon>
    </lineage>
</organism>
<dbReference type="Pfam" id="PF10973">
    <property type="entry name" value="DUF2799"/>
    <property type="match status" value="1"/>
</dbReference>
<dbReference type="RefSeq" id="WP_105063624.1">
    <property type="nucleotide sequence ID" value="NZ_BSOU01000002.1"/>
</dbReference>
<keyword evidence="1" id="KW-0175">Coiled coil</keyword>
<evidence type="ECO:0000256" key="1">
    <source>
        <dbReference type="SAM" id="Coils"/>
    </source>
</evidence>
<sequence length="182" mass="20931">MNKTLTVALLLSATLVTGCTTMTPEECQNANWQAIGYQDGKNGSDYSLLQTYVEECKEAGISVDQKEWFVGQKSGLRLYCLPDNGYRVGLAGNHYNGVCANGEFVEQYNLGYKTYQIEKEISEVESELQQINWQLDALDSKEKDKRKQLKEERKRLDMKRIGLMFEKTRLAKPQYGFSFEFY</sequence>
<proteinExistence type="predicted"/>